<feature type="transmembrane region" description="Helical" evidence="12">
    <location>
        <begin position="208"/>
        <end position="233"/>
    </location>
</feature>
<dbReference type="STRING" id="1157616.A0A1Z5SNI9"/>
<dbReference type="OrthoDB" id="416834at2759"/>
<evidence type="ECO:0000256" key="8">
    <source>
        <dbReference type="ARBA" id="ARBA00022824"/>
    </source>
</evidence>
<dbReference type="Pfam" id="PF03901">
    <property type="entry name" value="Glyco_transf_22"/>
    <property type="match status" value="1"/>
</dbReference>
<accession>A0A1Z5SNI9</accession>
<evidence type="ECO:0000256" key="3">
    <source>
        <dbReference type="ARBA" id="ARBA00006065"/>
    </source>
</evidence>
<evidence type="ECO:0000313" key="13">
    <source>
        <dbReference type="EMBL" id="OTA22298.1"/>
    </source>
</evidence>
<dbReference type="GO" id="GO:0005789">
    <property type="term" value="C:endoplasmic reticulum membrane"/>
    <property type="evidence" value="ECO:0007669"/>
    <property type="project" value="UniProtKB-SubCell"/>
</dbReference>
<keyword evidence="6" id="KW-0808">Transferase</keyword>
<dbReference type="GO" id="GO:0000026">
    <property type="term" value="F:alpha-1,2-mannosyltransferase activity"/>
    <property type="evidence" value="ECO:0007669"/>
    <property type="project" value="TreeGrafter"/>
</dbReference>
<dbReference type="VEuPathDB" id="FungiDB:BTJ68_15036"/>
<evidence type="ECO:0000256" key="5">
    <source>
        <dbReference type="ARBA" id="ARBA00022676"/>
    </source>
</evidence>
<dbReference type="EC" id="2.4.1.-" evidence="12"/>
<comment type="similarity">
    <text evidence="3">Belongs to the glycosyltransferase 22 family. PIGB subfamily.</text>
</comment>
<keyword evidence="7 12" id="KW-0812">Transmembrane</keyword>
<feature type="transmembrane region" description="Helical" evidence="12">
    <location>
        <begin position="395"/>
        <end position="413"/>
    </location>
</feature>
<evidence type="ECO:0000256" key="6">
    <source>
        <dbReference type="ARBA" id="ARBA00022679"/>
    </source>
</evidence>
<evidence type="ECO:0000256" key="11">
    <source>
        <dbReference type="ARBA" id="ARBA00024708"/>
    </source>
</evidence>
<dbReference type="EMBL" id="MUNK01000384">
    <property type="protein sequence ID" value="OTA22298.1"/>
    <property type="molecule type" value="Genomic_DNA"/>
</dbReference>
<dbReference type="PANTHER" id="PTHR22760">
    <property type="entry name" value="GLYCOSYLTRANSFERASE"/>
    <property type="match status" value="1"/>
</dbReference>
<comment type="pathway">
    <text evidence="2">Glycolipid biosynthesis; glycosylphosphatidylinositol-anchor biosynthesis.</text>
</comment>
<dbReference type="InParanoid" id="A0A1Z5SNI9"/>
<dbReference type="AlphaFoldDB" id="A0A1Z5SNI9"/>
<keyword evidence="14" id="KW-1185">Reference proteome</keyword>
<proteinExistence type="inferred from homology"/>
<comment type="caution">
    <text evidence="13">The sequence shown here is derived from an EMBL/GenBank/DDBJ whole genome shotgun (WGS) entry which is preliminary data.</text>
</comment>
<dbReference type="UniPathway" id="UPA00196"/>
<keyword evidence="10 12" id="KW-0472">Membrane</keyword>
<evidence type="ECO:0000256" key="1">
    <source>
        <dbReference type="ARBA" id="ARBA00004477"/>
    </source>
</evidence>
<protein>
    <recommendedName>
        <fullName evidence="12">Mannosyltransferase</fullName>
        <ecNumber evidence="12">2.4.1.-</ecNumber>
    </recommendedName>
</protein>
<evidence type="ECO:0000256" key="9">
    <source>
        <dbReference type="ARBA" id="ARBA00022989"/>
    </source>
</evidence>
<dbReference type="InterPro" id="IPR005599">
    <property type="entry name" value="GPI_mannosylTrfase"/>
</dbReference>
<comment type="function">
    <text evidence="11">Mannosyltransferase involved in glycosylphosphatidylinositol-anchor biosynthesis. Transfers the third mannose to Man2-GlcN-acyl-PI during GPI precursor assembly.</text>
</comment>
<reference evidence="13 14" key="1">
    <citation type="submission" date="2017-01" db="EMBL/GenBank/DDBJ databases">
        <title>The recent genome duplication of the halophilic yeast Hortaea werneckii: insights from long-read sequencing.</title>
        <authorList>
            <person name="Sinha S."/>
            <person name="Flibotte S."/>
            <person name="Neira M."/>
            <person name="Lenassi M."/>
            <person name="Gostincar C."/>
            <person name="Stajich J.E."/>
            <person name="Nislow C.E."/>
        </authorList>
    </citation>
    <scope>NUCLEOTIDE SEQUENCE [LARGE SCALE GENOMIC DNA]</scope>
    <source>
        <strain evidence="13 14">EXF-2000</strain>
    </source>
</reference>
<dbReference type="PANTHER" id="PTHR22760:SF4">
    <property type="entry name" value="GPI MANNOSYLTRANSFERASE 3"/>
    <property type="match status" value="1"/>
</dbReference>
<evidence type="ECO:0000313" key="14">
    <source>
        <dbReference type="Proteomes" id="UP000194280"/>
    </source>
</evidence>
<feature type="transmembrane region" description="Helical" evidence="12">
    <location>
        <begin position="296"/>
        <end position="318"/>
    </location>
</feature>
<evidence type="ECO:0000256" key="10">
    <source>
        <dbReference type="ARBA" id="ARBA00023136"/>
    </source>
</evidence>
<feature type="transmembrane region" description="Helical" evidence="12">
    <location>
        <begin position="339"/>
        <end position="356"/>
    </location>
</feature>
<keyword evidence="8 12" id="KW-0256">Endoplasmic reticulum</keyword>
<keyword evidence="9 12" id="KW-1133">Transmembrane helix</keyword>
<keyword evidence="4" id="KW-0337">GPI-anchor biosynthesis</keyword>
<gene>
    <name evidence="13" type="ORF">BTJ68_15036</name>
</gene>
<evidence type="ECO:0000256" key="2">
    <source>
        <dbReference type="ARBA" id="ARBA00004687"/>
    </source>
</evidence>
<evidence type="ECO:0000256" key="12">
    <source>
        <dbReference type="RuleBase" id="RU363075"/>
    </source>
</evidence>
<dbReference type="Proteomes" id="UP000194280">
    <property type="component" value="Unassembled WGS sequence"/>
</dbReference>
<evidence type="ECO:0000256" key="4">
    <source>
        <dbReference type="ARBA" id="ARBA00022502"/>
    </source>
</evidence>
<comment type="subcellular location">
    <subcellularLocation>
        <location evidence="1 12">Endoplasmic reticulum membrane</location>
        <topology evidence="1 12">Multi-pass membrane protein</topology>
    </subcellularLocation>
</comment>
<name>A0A1Z5SNI9_HORWE</name>
<dbReference type="GO" id="GO:0006506">
    <property type="term" value="P:GPI anchor biosynthetic process"/>
    <property type="evidence" value="ECO:0007669"/>
    <property type="project" value="UniProtKB-UniPathway"/>
</dbReference>
<organism evidence="13 14">
    <name type="scientific">Hortaea werneckii EXF-2000</name>
    <dbReference type="NCBI Taxonomy" id="1157616"/>
    <lineage>
        <taxon>Eukaryota</taxon>
        <taxon>Fungi</taxon>
        <taxon>Dikarya</taxon>
        <taxon>Ascomycota</taxon>
        <taxon>Pezizomycotina</taxon>
        <taxon>Dothideomycetes</taxon>
        <taxon>Dothideomycetidae</taxon>
        <taxon>Mycosphaerellales</taxon>
        <taxon>Teratosphaeriaceae</taxon>
        <taxon>Hortaea</taxon>
    </lineage>
</organism>
<dbReference type="FunCoup" id="A0A1Z5SNI9">
    <property type="interactions" value="1531"/>
</dbReference>
<evidence type="ECO:0000256" key="7">
    <source>
        <dbReference type="ARBA" id="ARBA00022692"/>
    </source>
</evidence>
<feature type="transmembrane region" description="Helical" evidence="12">
    <location>
        <begin position="245"/>
        <end position="267"/>
    </location>
</feature>
<sequence length="594" mass="67981">MSPKKPTAGHNDPSDDFTLWTVYFLLLAWRYTNAVNLRTFFQPDEYFQALEPAWDLAFGPESGAWITWEWREGLRSSLHPVLFAIFYKGADFASNLLALGPTDRANVLIRTPSFLQSAIAATIDFFTWRLAHRIHGRQSKIAHVTLLLTAVSPWQWFCSVRTFSNSLETALTVFALYYWPWEWYSGPDEKKPAAKSCEGSARTLNVSLFAAAVACILRPTNVLVWMVLTVMLFRYNTSKIQTLAVREVACGVVVLIVSLVADTAFYGKLTFPPLNFLQFNVVQSLSTFYGVNRPDYYFTEALSLMLTTALPFAGIGLWQGFRRPAASDTQDDLVRQIRHILTWTVMSMVLVLTLITHKEVRFIYPLLPMLHVIAAKPMADFFHPLTVPASYMRRALLALMMTANLLIASYAGTTHQRGVIDVMHYLRKQQEARFQHSPPGSQTNITVGFLMPCHSTPWRSHLVHPEITAWALTCEPPIYIPPEQRATYLDEADVFYKTSAEDWLRSNMASINAIKRDSLASSPETFEDKEQRTWPGYLVFFDQLVPTLEHYLAETKYTECWRGFNTHWHDDARRYGDVVVWCLPAPEDRERQKT</sequence>
<keyword evidence="5 12" id="KW-0328">Glycosyltransferase</keyword>